<dbReference type="InterPro" id="IPR029044">
    <property type="entry name" value="Nucleotide-diphossugar_trans"/>
</dbReference>
<keyword evidence="7" id="KW-0501">Molybdenum cofactor biosynthesis</keyword>
<evidence type="ECO:0000313" key="10">
    <source>
        <dbReference type="Proteomes" id="UP000244906"/>
    </source>
</evidence>
<evidence type="ECO:0000313" key="9">
    <source>
        <dbReference type="EMBL" id="PVZ71588.1"/>
    </source>
</evidence>
<dbReference type="OrthoDB" id="9788394at2"/>
<dbReference type="SUPFAM" id="SSF53448">
    <property type="entry name" value="Nucleotide-diphospho-sugar transferases"/>
    <property type="match status" value="1"/>
</dbReference>
<accession>A0A2V1H2Y7</accession>
<evidence type="ECO:0000256" key="5">
    <source>
        <dbReference type="ARBA" id="ARBA00022842"/>
    </source>
</evidence>
<keyword evidence="10" id="KW-1185">Reference proteome</keyword>
<evidence type="ECO:0000256" key="4">
    <source>
        <dbReference type="ARBA" id="ARBA00022741"/>
    </source>
</evidence>
<protein>
    <submittedName>
        <fullName evidence="9">Molybdenum cofactor guanylyltransferase</fullName>
    </submittedName>
</protein>
<dbReference type="Gene3D" id="3.90.550.10">
    <property type="entry name" value="Spore Coat Polysaccharide Biosynthesis Protein SpsA, Chain A"/>
    <property type="match status" value="1"/>
</dbReference>
<evidence type="ECO:0000256" key="6">
    <source>
        <dbReference type="ARBA" id="ARBA00023134"/>
    </source>
</evidence>
<dbReference type="Pfam" id="PF12804">
    <property type="entry name" value="NTP_transf_3"/>
    <property type="match status" value="1"/>
</dbReference>
<dbReference type="EMBL" id="QDDL01000001">
    <property type="protein sequence ID" value="PVZ71588.1"/>
    <property type="molecule type" value="Genomic_DNA"/>
</dbReference>
<keyword evidence="2 9" id="KW-0808">Transferase</keyword>
<keyword evidence="5" id="KW-0460">Magnesium</keyword>
<evidence type="ECO:0000259" key="8">
    <source>
        <dbReference type="Pfam" id="PF12804"/>
    </source>
</evidence>
<keyword evidence="4" id="KW-0547">Nucleotide-binding</keyword>
<dbReference type="PANTHER" id="PTHR19136">
    <property type="entry name" value="MOLYBDENUM COFACTOR GUANYLYLTRANSFERASE"/>
    <property type="match status" value="1"/>
</dbReference>
<sequence>MLAGILLAGGRSSRMGQNKALLQYQNQPLHQHMVGLLTQAGAGKVVVSGLPEHQGYVPDRVEAQGPIGGIDACIQQLDTAEYVLVLPVDMPLLPVACLTQLVDQLKANASGVCFEKYWLPCGLRNDADLKQLLTKLMASQDGRDRSMRALLKGRELTQLDLTADHRRFINANTPGEWQTCLEFDQGKEA</sequence>
<dbReference type="InterPro" id="IPR013482">
    <property type="entry name" value="Molybde_CF_guanTrfase"/>
</dbReference>
<dbReference type="InterPro" id="IPR025877">
    <property type="entry name" value="MobA-like_NTP_Trfase"/>
</dbReference>
<dbReference type="GO" id="GO:0046872">
    <property type="term" value="F:metal ion binding"/>
    <property type="evidence" value="ECO:0007669"/>
    <property type="project" value="UniProtKB-KW"/>
</dbReference>
<keyword evidence="1" id="KW-0963">Cytoplasm</keyword>
<gene>
    <name evidence="9" type="ORF">DC094_00665</name>
</gene>
<evidence type="ECO:0000256" key="7">
    <source>
        <dbReference type="ARBA" id="ARBA00023150"/>
    </source>
</evidence>
<evidence type="ECO:0000256" key="2">
    <source>
        <dbReference type="ARBA" id="ARBA00022679"/>
    </source>
</evidence>
<evidence type="ECO:0000256" key="3">
    <source>
        <dbReference type="ARBA" id="ARBA00022723"/>
    </source>
</evidence>
<name>A0A2V1H2Y7_9GAMM</name>
<dbReference type="PANTHER" id="PTHR19136:SF81">
    <property type="entry name" value="MOLYBDENUM COFACTOR GUANYLYLTRANSFERASE"/>
    <property type="match status" value="1"/>
</dbReference>
<dbReference type="GO" id="GO:1902758">
    <property type="term" value="P:bis(molybdopterin guanine dinucleotide)molybdenum biosynthetic process"/>
    <property type="evidence" value="ECO:0007669"/>
    <property type="project" value="TreeGrafter"/>
</dbReference>
<feature type="domain" description="MobA-like NTP transferase" evidence="8">
    <location>
        <begin position="4"/>
        <end position="139"/>
    </location>
</feature>
<proteinExistence type="predicted"/>
<keyword evidence="6" id="KW-0342">GTP-binding</keyword>
<dbReference type="RefSeq" id="WP_116685177.1">
    <property type="nucleotide sequence ID" value="NZ_CAWNYD010000001.1"/>
</dbReference>
<dbReference type="AlphaFoldDB" id="A0A2V1H2Y7"/>
<dbReference type="Proteomes" id="UP000244906">
    <property type="component" value="Unassembled WGS sequence"/>
</dbReference>
<organism evidence="9 10">
    <name type="scientific">Pelagibaculum spongiae</name>
    <dbReference type="NCBI Taxonomy" id="2080658"/>
    <lineage>
        <taxon>Bacteria</taxon>
        <taxon>Pseudomonadati</taxon>
        <taxon>Pseudomonadota</taxon>
        <taxon>Gammaproteobacteria</taxon>
        <taxon>Oceanospirillales</taxon>
        <taxon>Pelagibaculum</taxon>
    </lineage>
</organism>
<dbReference type="GO" id="GO:0016779">
    <property type="term" value="F:nucleotidyltransferase activity"/>
    <property type="evidence" value="ECO:0007669"/>
    <property type="project" value="UniProtKB-KW"/>
</dbReference>
<keyword evidence="9" id="KW-0548">Nucleotidyltransferase</keyword>
<dbReference type="GO" id="GO:0005525">
    <property type="term" value="F:GTP binding"/>
    <property type="evidence" value="ECO:0007669"/>
    <property type="project" value="UniProtKB-KW"/>
</dbReference>
<reference evidence="9 10" key="1">
    <citation type="submission" date="2018-04" db="EMBL/GenBank/DDBJ databases">
        <title>Thalassorhabdus spongiae gen. nov., sp. nov., isolated from a marine sponge in South-West Iceland.</title>
        <authorList>
            <person name="Knobloch S."/>
            <person name="Daussin A."/>
            <person name="Johannsson R."/>
            <person name="Marteinsson V.T."/>
        </authorList>
    </citation>
    <scope>NUCLEOTIDE SEQUENCE [LARGE SCALE GENOMIC DNA]</scope>
    <source>
        <strain evidence="9 10">Hp12</strain>
    </source>
</reference>
<dbReference type="CDD" id="cd02503">
    <property type="entry name" value="MobA"/>
    <property type="match status" value="1"/>
</dbReference>
<evidence type="ECO:0000256" key="1">
    <source>
        <dbReference type="ARBA" id="ARBA00022490"/>
    </source>
</evidence>
<comment type="caution">
    <text evidence="9">The sequence shown here is derived from an EMBL/GenBank/DDBJ whole genome shotgun (WGS) entry which is preliminary data.</text>
</comment>
<keyword evidence="3" id="KW-0479">Metal-binding</keyword>